<dbReference type="Proteomes" id="UP000649179">
    <property type="component" value="Unassembled WGS sequence"/>
</dbReference>
<reference evidence="2" key="1">
    <citation type="journal article" date="2014" name="Int. J. Syst. Evol. Microbiol.">
        <title>Complete genome sequence of Corynebacterium casei LMG S-19264T (=DSM 44701T), isolated from a smear-ripened cheese.</title>
        <authorList>
            <consortium name="US DOE Joint Genome Institute (JGI-PGF)"/>
            <person name="Walter F."/>
            <person name="Albersmeier A."/>
            <person name="Kalinowski J."/>
            <person name="Ruckert C."/>
        </authorList>
    </citation>
    <scope>NUCLEOTIDE SEQUENCE</scope>
    <source>
        <strain evidence="2">CGMCC 1.16067</strain>
    </source>
</reference>
<proteinExistence type="predicted"/>
<comment type="caution">
    <text evidence="2">The sequence shown here is derived from an EMBL/GenBank/DDBJ whole genome shotgun (WGS) entry which is preliminary data.</text>
</comment>
<accession>A0A917BG84</accession>
<dbReference type="InterPro" id="IPR032820">
    <property type="entry name" value="ATPase_put"/>
</dbReference>
<keyword evidence="3" id="KW-1185">Reference proteome</keyword>
<keyword evidence="1" id="KW-0812">Transmembrane</keyword>
<feature type="transmembrane region" description="Helical" evidence="1">
    <location>
        <begin position="44"/>
        <end position="64"/>
    </location>
</feature>
<reference evidence="2" key="2">
    <citation type="submission" date="2020-09" db="EMBL/GenBank/DDBJ databases">
        <authorList>
            <person name="Sun Q."/>
            <person name="Zhou Y."/>
        </authorList>
    </citation>
    <scope>NUCLEOTIDE SEQUENCE</scope>
    <source>
        <strain evidence="2">CGMCC 1.16067</strain>
    </source>
</reference>
<feature type="transmembrane region" description="Helical" evidence="1">
    <location>
        <begin position="20"/>
        <end position="38"/>
    </location>
</feature>
<keyword evidence="1" id="KW-0472">Membrane</keyword>
<organism evidence="2 3">
    <name type="scientific">Marmoricola endophyticus</name>
    <dbReference type="NCBI Taxonomy" id="2040280"/>
    <lineage>
        <taxon>Bacteria</taxon>
        <taxon>Bacillati</taxon>
        <taxon>Actinomycetota</taxon>
        <taxon>Actinomycetes</taxon>
        <taxon>Propionibacteriales</taxon>
        <taxon>Nocardioidaceae</taxon>
        <taxon>Marmoricola</taxon>
    </lineage>
</organism>
<dbReference type="RefSeq" id="WP_188779078.1">
    <property type="nucleotide sequence ID" value="NZ_BMKQ01000001.1"/>
</dbReference>
<sequence>MASQQTDDRDDLTRGDPWHAFSYLVAGVLLYGAVGWGLDRWLGTSFLVVVGILLGVVLGLYATWARFYGPRRPPPATRSSPHD</sequence>
<dbReference type="EMBL" id="BMKQ01000001">
    <property type="protein sequence ID" value="GGF40977.1"/>
    <property type="molecule type" value="Genomic_DNA"/>
</dbReference>
<evidence type="ECO:0000313" key="2">
    <source>
        <dbReference type="EMBL" id="GGF40977.1"/>
    </source>
</evidence>
<evidence type="ECO:0000313" key="3">
    <source>
        <dbReference type="Proteomes" id="UP000649179"/>
    </source>
</evidence>
<keyword evidence="1" id="KW-1133">Transmembrane helix</keyword>
<gene>
    <name evidence="2" type="ORF">GCM10011519_13350</name>
</gene>
<dbReference type="AlphaFoldDB" id="A0A917BG84"/>
<dbReference type="Pfam" id="PF09527">
    <property type="entry name" value="ATPase_gene1"/>
    <property type="match status" value="1"/>
</dbReference>
<protein>
    <recommendedName>
        <fullName evidence="4">AtpZ/AtpI family protein</fullName>
    </recommendedName>
</protein>
<name>A0A917BG84_9ACTN</name>
<evidence type="ECO:0000256" key="1">
    <source>
        <dbReference type="SAM" id="Phobius"/>
    </source>
</evidence>
<evidence type="ECO:0008006" key="4">
    <source>
        <dbReference type="Google" id="ProtNLM"/>
    </source>
</evidence>